<evidence type="ECO:0000256" key="9">
    <source>
        <dbReference type="ARBA" id="ARBA00022777"/>
    </source>
</evidence>
<proteinExistence type="predicted"/>
<sequence>MSLSPRDTRLFDDWSLPVMMLDRDLRFIYANKAYLDAVHKLPGELDGQHVFDAFPESEDRVVSVKRKMLAALDGETTVLEAQPFHIEQEDGEVIESVWQATQDPLRDDEGNIIGLIQRARDITQQYQLEQRNLAIGHELSHRVKNVMAVVSSVARITGRNATNVQSFVKSFTARINAMSRTNDLLARGNWSGLDVAAIFEDELSPFSEAEADAFALTGPRVRLSIDSTKDLSMVCHELATNAVKYGCLGKPGGHLSVSWRRKGDRLTIEWRETCPHEIGAVGETGFGTRLFDMLPHVTVERDFTPNGLHLTIRMEGETVFG</sequence>
<evidence type="ECO:0000313" key="13">
    <source>
        <dbReference type="EMBL" id="GLQ19938.1"/>
    </source>
</evidence>
<keyword evidence="5" id="KW-0288">FMN</keyword>
<reference evidence="13" key="1">
    <citation type="journal article" date="2014" name="Int. J. Syst. Evol. Microbiol.">
        <title>Complete genome of a new Firmicutes species belonging to the dominant human colonic microbiota ('Ruminococcus bicirculans') reveals two chromosomes and a selective capacity to utilize plant glucans.</title>
        <authorList>
            <consortium name="NISC Comparative Sequencing Program"/>
            <person name="Wegmann U."/>
            <person name="Louis P."/>
            <person name="Goesmann A."/>
            <person name="Henrissat B."/>
            <person name="Duncan S.H."/>
            <person name="Flint H.J."/>
        </authorList>
    </citation>
    <scope>NUCLEOTIDE SEQUENCE</scope>
    <source>
        <strain evidence="13">NBRC 108216</strain>
    </source>
</reference>
<evidence type="ECO:0000256" key="10">
    <source>
        <dbReference type="ARBA" id="ARBA00022840"/>
    </source>
</evidence>
<dbReference type="RefSeq" id="WP_284370056.1">
    <property type="nucleotide sequence ID" value="NZ_BSNJ01000002.1"/>
</dbReference>
<keyword evidence="14" id="KW-1185">Reference proteome</keyword>
<dbReference type="Gene3D" id="3.30.565.10">
    <property type="entry name" value="Histidine kinase-like ATPase, C-terminal domain"/>
    <property type="match status" value="1"/>
</dbReference>
<dbReference type="SUPFAM" id="SSF55785">
    <property type="entry name" value="PYP-like sensor domain (PAS domain)"/>
    <property type="match status" value="1"/>
</dbReference>
<dbReference type="EMBL" id="BSNJ01000002">
    <property type="protein sequence ID" value="GLQ19938.1"/>
    <property type="molecule type" value="Genomic_DNA"/>
</dbReference>
<gene>
    <name evidence="13" type="ORF">GCM10007854_08930</name>
</gene>
<comment type="caution">
    <text evidence="13">The sequence shown here is derived from an EMBL/GenBank/DDBJ whole genome shotgun (WGS) entry which is preliminary data.</text>
</comment>
<evidence type="ECO:0000256" key="7">
    <source>
        <dbReference type="ARBA" id="ARBA00022737"/>
    </source>
</evidence>
<dbReference type="EC" id="2.7.13.3" evidence="2"/>
<evidence type="ECO:0000256" key="2">
    <source>
        <dbReference type="ARBA" id="ARBA00012438"/>
    </source>
</evidence>
<dbReference type="NCBIfam" id="TIGR00229">
    <property type="entry name" value="sensory_box"/>
    <property type="match status" value="1"/>
</dbReference>
<dbReference type="InterPro" id="IPR011102">
    <property type="entry name" value="Sig_transdc_His_kinase_HWE"/>
</dbReference>
<evidence type="ECO:0000256" key="3">
    <source>
        <dbReference type="ARBA" id="ARBA00022553"/>
    </source>
</evidence>
<dbReference type="SMART" id="SM00911">
    <property type="entry name" value="HWE_HK"/>
    <property type="match status" value="1"/>
</dbReference>
<evidence type="ECO:0000256" key="6">
    <source>
        <dbReference type="ARBA" id="ARBA00022679"/>
    </source>
</evidence>
<dbReference type="InterPro" id="IPR035965">
    <property type="entry name" value="PAS-like_dom_sf"/>
</dbReference>
<feature type="domain" description="PAC" evidence="12">
    <location>
        <begin position="80"/>
        <end position="134"/>
    </location>
</feature>
<evidence type="ECO:0000259" key="12">
    <source>
        <dbReference type="PROSITE" id="PS50113"/>
    </source>
</evidence>
<evidence type="ECO:0000256" key="5">
    <source>
        <dbReference type="ARBA" id="ARBA00022643"/>
    </source>
</evidence>
<dbReference type="SUPFAM" id="SSF55874">
    <property type="entry name" value="ATPase domain of HSP90 chaperone/DNA topoisomerase II/histidine kinase"/>
    <property type="match status" value="1"/>
</dbReference>
<keyword evidence="10" id="KW-0067">ATP-binding</keyword>
<dbReference type="InterPro" id="IPR000700">
    <property type="entry name" value="PAS-assoc_C"/>
</dbReference>
<dbReference type="CDD" id="cd00130">
    <property type="entry name" value="PAS"/>
    <property type="match status" value="1"/>
</dbReference>
<evidence type="ECO:0000256" key="11">
    <source>
        <dbReference type="ARBA" id="ARBA00023026"/>
    </source>
</evidence>
<keyword evidence="11" id="KW-0843">Virulence</keyword>
<comment type="catalytic activity">
    <reaction evidence="1">
        <text>ATP + protein L-histidine = ADP + protein N-phospho-L-histidine.</text>
        <dbReference type="EC" id="2.7.13.3"/>
    </reaction>
</comment>
<dbReference type="PROSITE" id="PS50113">
    <property type="entry name" value="PAC"/>
    <property type="match status" value="1"/>
</dbReference>
<evidence type="ECO:0000256" key="4">
    <source>
        <dbReference type="ARBA" id="ARBA00022630"/>
    </source>
</evidence>
<dbReference type="Proteomes" id="UP001161390">
    <property type="component" value="Unassembled WGS sequence"/>
</dbReference>
<dbReference type="Pfam" id="PF08448">
    <property type="entry name" value="PAS_4"/>
    <property type="match status" value="1"/>
</dbReference>
<evidence type="ECO:0000256" key="8">
    <source>
        <dbReference type="ARBA" id="ARBA00022741"/>
    </source>
</evidence>
<keyword evidence="8" id="KW-0547">Nucleotide-binding</keyword>
<protein>
    <recommendedName>
        <fullName evidence="2">histidine kinase</fullName>
        <ecNumber evidence="2">2.7.13.3</ecNumber>
    </recommendedName>
</protein>
<dbReference type="Pfam" id="PF07536">
    <property type="entry name" value="HWE_HK"/>
    <property type="match status" value="1"/>
</dbReference>
<keyword evidence="6" id="KW-0808">Transferase</keyword>
<dbReference type="PANTHER" id="PTHR41523">
    <property type="entry name" value="TWO-COMPONENT SYSTEM SENSOR PROTEIN"/>
    <property type="match status" value="1"/>
</dbReference>
<dbReference type="InterPro" id="IPR036890">
    <property type="entry name" value="HATPase_C_sf"/>
</dbReference>
<keyword evidence="9" id="KW-0418">Kinase</keyword>
<accession>A0ABQ5UXA2</accession>
<name>A0ABQ5UXA2_9PROT</name>
<keyword evidence="4" id="KW-0285">Flavoprotein</keyword>
<keyword evidence="3" id="KW-0597">Phosphoprotein</keyword>
<dbReference type="SMART" id="SM00091">
    <property type="entry name" value="PAS"/>
    <property type="match status" value="1"/>
</dbReference>
<reference evidence="13" key="2">
    <citation type="submission" date="2023-01" db="EMBL/GenBank/DDBJ databases">
        <title>Draft genome sequence of Algimonas porphyrae strain NBRC 108216.</title>
        <authorList>
            <person name="Sun Q."/>
            <person name="Mori K."/>
        </authorList>
    </citation>
    <scope>NUCLEOTIDE SEQUENCE</scope>
    <source>
        <strain evidence="13">NBRC 108216</strain>
    </source>
</reference>
<dbReference type="PANTHER" id="PTHR41523:SF8">
    <property type="entry name" value="ETHYLENE RESPONSE SENSOR PROTEIN"/>
    <property type="match status" value="1"/>
</dbReference>
<dbReference type="InterPro" id="IPR013656">
    <property type="entry name" value="PAS_4"/>
</dbReference>
<dbReference type="InterPro" id="IPR000014">
    <property type="entry name" value="PAS"/>
</dbReference>
<keyword evidence="7" id="KW-0677">Repeat</keyword>
<organism evidence="13 14">
    <name type="scientific">Algimonas porphyrae</name>
    <dbReference type="NCBI Taxonomy" id="1128113"/>
    <lineage>
        <taxon>Bacteria</taxon>
        <taxon>Pseudomonadati</taxon>
        <taxon>Pseudomonadota</taxon>
        <taxon>Alphaproteobacteria</taxon>
        <taxon>Maricaulales</taxon>
        <taxon>Robiginitomaculaceae</taxon>
        <taxon>Algimonas</taxon>
    </lineage>
</organism>
<evidence type="ECO:0000313" key="14">
    <source>
        <dbReference type="Proteomes" id="UP001161390"/>
    </source>
</evidence>
<evidence type="ECO:0000256" key="1">
    <source>
        <dbReference type="ARBA" id="ARBA00000085"/>
    </source>
</evidence>
<dbReference type="Gene3D" id="3.30.450.20">
    <property type="entry name" value="PAS domain"/>
    <property type="match status" value="1"/>
</dbReference>